<dbReference type="Proteomes" id="UP000281553">
    <property type="component" value="Unassembled WGS sequence"/>
</dbReference>
<keyword evidence="2" id="KW-1185">Reference proteome</keyword>
<dbReference type="EMBL" id="UYRU01043643">
    <property type="protein sequence ID" value="VDK83179.1"/>
    <property type="molecule type" value="Genomic_DNA"/>
</dbReference>
<evidence type="ECO:0000313" key="1">
    <source>
        <dbReference type="EMBL" id="VDK83179.1"/>
    </source>
</evidence>
<proteinExistence type="predicted"/>
<sequence>MPVSVENSSPLKGILFDTTDNENNYANMGTANTLERSKTNSFYCQKESAQFYDNMQLNGTSKFSLRSGAQSEANSKNLGMQAGESPVQYLPNENLRNLQDSASYLSSFSSLHGYTTLGAQWDQFTTAPLHQTHTLSSSQNPNVHPFNSIQTLSHPFTPNELPDSASSYVSLDSLAQTDINRVRDTSDTATTTPVTENSGAINKSDFKTETNEGLVAWSNKSSHLPAVDGREAESQGSFDLSLPWNSVELPPVSLYEKLKAVQEANAVSDRLWTTTPKGQNLQQQTNDVQGLSITGWHAGDFLEKSEQVRTFKMEDVMHLAANQLESDSYNTKPPDSSNCVDFLSYANQDHTQSSLTCTSFQPEMSTFALSSSSSEVNEQDNLIQMSKQNDAFHSIYCKTEDEFSSSSLNPSVYQESIDNLFHKATKGLFYALLGALQLHTAGCCNVSLSPSLAIDLRRGGAGQNQSKVPLGHTNSYKCAIAYFCNFG</sequence>
<organism evidence="1 2">
    <name type="scientific">Dibothriocephalus latus</name>
    <name type="common">Fish tapeworm</name>
    <name type="synonym">Diphyllobothrium latum</name>
    <dbReference type="NCBI Taxonomy" id="60516"/>
    <lineage>
        <taxon>Eukaryota</taxon>
        <taxon>Metazoa</taxon>
        <taxon>Spiralia</taxon>
        <taxon>Lophotrochozoa</taxon>
        <taxon>Platyhelminthes</taxon>
        <taxon>Cestoda</taxon>
        <taxon>Eucestoda</taxon>
        <taxon>Diphyllobothriidea</taxon>
        <taxon>Diphyllobothriidae</taxon>
        <taxon>Dibothriocephalus</taxon>
    </lineage>
</organism>
<dbReference type="AlphaFoldDB" id="A0A3P6TIL5"/>
<gene>
    <name evidence="1" type="ORF">DILT_LOCUS3427</name>
</gene>
<protein>
    <submittedName>
        <fullName evidence="1">Uncharacterized protein</fullName>
    </submittedName>
</protein>
<name>A0A3P6TIL5_DIBLA</name>
<accession>A0A3P6TIL5</accession>
<reference evidence="1 2" key="1">
    <citation type="submission" date="2018-11" db="EMBL/GenBank/DDBJ databases">
        <authorList>
            <consortium name="Pathogen Informatics"/>
        </authorList>
    </citation>
    <scope>NUCLEOTIDE SEQUENCE [LARGE SCALE GENOMIC DNA]</scope>
</reference>
<evidence type="ECO:0000313" key="2">
    <source>
        <dbReference type="Proteomes" id="UP000281553"/>
    </source>
</evidence>